<dbReference type="Proteomes" id="UP001569963">
    <property type="component" value="Unassembled WGS sequence"/>
</dbReference>
<protein>
    <recommendedName>
        <fullName evidence="3">HTH marR-type domain-containing protein</fullName>
    </recommendedName>
</protein>
<evidence type="ECO:0008006" key="3">
    <source>
        <dbReference type="Google" id="ProtNLM"/>
    </source>
</evidence>
<organism evidence="1 2">
    <name type="scientific">Actinomadura monticuli</name>
    <dbReference type="NCBI Taxonomy" id="3097367"/>
    <lineage>
        <taxon>Bacteria</taxon>
        <taxon>Bacillati</taxon>
        <taxon>Actinomycetota</taxon>
        <taxon>Actinomycetes</taxon>
        <taxon>Streptosporangiales</taxon>
        <taxon>Thermomonosporaceae</taxon>
        <taxon>Actinomadura</taxon>
    </lineage>
</organism>
<comment type="caution">
    <text evidence="1">The sequence shown here is derived from an EMBL/GenBank/DDBJ whole genome shotgun (WGS) entry which is preliminary data.</text>
</comment>
<gene>
    <name evidence="1" type="ORF">SM611_37250</name>
</gene>
<proteinExistence type="predicted"/>
<dbReference type="InterPro" id="IPR036388">
    <property type="entry name" value="WH-like_DNA-bd_sf"/>
</dbReference>
<evidence type="ECO:0000313" key="1">
    <source>
        <dbReference type="EMBL" id="MFA1544602.1"/>
    </source>
</evidence>
<reference evidence="1 2" key="1">
    <citation type="submission" date="2023-11" db="EMBL/GenBank/DDBJ databases">
        <title>Actinomadura monticuli sp. nov., isolated from volcanic ash.</title>
        <authorList>
            <person name="Lee S.D."/>
            <person name="Yang H."/>
            <person name="Kim I.S."/>
        </authorList>
    </citation>
    <scope>NUCLEOTIDE SEQUENCE [LARGE SCALE GENOMIC DNA]</scope>
    <source>
        <strain evidence="1 2">DLS-62</strain>
    </source>
</reference>
<sequence length="272" mass="30079">MAAPYLSPRARELLAEAGAGWYDSTGNMRVRLDRPGLFVERRGADRDPYSDAKDRRLRSLRGRGAARVIRSLLDDRGPIGVRELAARAEVGAATGSRVLELLVREDLIERSGEGAVVAVRKRSLVHRWTQDYRLTTTNNAVPVLAPRGIDRVLRDLADYRRPYALTGAAALRAHLPPDAVAVAPLALLAVFVDDAVAAQQELKLRPADRGSNVLLIEPFDQVVYRESTVRDRLRHVSPGQTAADLLTDPGRSPEEGRQLMDFLATKDKEWAH</sequence>
<dbReference type="SUPFAM" id="SSF46785">
    <property type="entry name" value="Winged helix' DNA-binding domain"/>
    <property type="match status" value="1"/>
</dbReference>
<name>A0ABV4QQ32_9ACTN</name>
<dbReference type="RefSeq" id="WP_371955141.1">
    <property type="nucleotide sequence ID" value="NZ_JAXCEI010000035.1"/>
</dbReference>
<accession>A0ABV4QQ32</accession>
<evidence type="ECO:0000313" key="2">
    <source>
        <dbReference type="Proteomes" id="UP001569963"/>
    </source>
</evidence>
<dbReference type="EMBL" id="JAXCEI010000035">
    <property type="protein sequence ID" value="MFA1544602.1"/>
    <property type="molecule type" value="Genomic_DNA"/>
</dbReference>
<dbReference type="Gene3D" id="1.10.10.10">
    <property type="entry name" value="Winged helix-like DNA-binding domain superfamily/Winged helix DNA-binding domain"/>
    <property type="match status" value="1"/>
</dbReference>
<dbReference type="InterPro" id="IPR036390">
    <property type="entry name" value="WH_DNA-bd_sf"/>
</dbReference>
<keyword evidence="2" id="KW-1185">Reference proteome</keyword>